<accession>A0A9D1CYE3</accession>
<evidence type="ECO:0000313" key="1">
    <source>
        <dbReference type="EMBL" id="HIQ83435.1"/>
    </source>
</evidence>
<gene>
    <name evidence="1" type="ORF">IAA52_10090</name>
</gene>
<name>A0A9D1CYE3_9FIRM</name>
<evidence type="ECO:0008006" key="3">
    <source>
        <dbReference type="Google" id="ProtNLM"/>
    </source>
</evidence>
<dbReference type="Proteomes" id="UP000824260">
    <property type="component" value="Unassembled WGS sequence"/>
</dbReference>
<dbReference type="AlphaFoldDB" id="A0A9D1CYE3"/>
<proteinExistence type="predicted"/>
<organism evidence="1 2">
    <name type="scientific">Candidatus Pullichristensenella stercorigallinarum</name>
    <dbReference type="NCBI Taxonomy" id="2840909"/>
    <lineage>
        <taxon>Bacteria</taxon>
        <taxon>Bacillati</taxon>
        <taxon>Bacillota</taxon>
        <taxon>Clostridia</taxon>
        <taxon>Candidatus Pullichristensenella</taxon>
    </lineage>
</organism>
<sequence length="147" mass="15918">MGATLGVRPFAGYSAMQAARMRLENGKSKKKPKKRRKKKPNLGLLWAIGRRLLAHVRLEELRAQGEMGLSDAAATAMAVGCLQALLRAVGAATGAQVVWRVQPQFQAQCLRGEISGIVSMRVGHIILAALAGVIENSRRRRYGKASD</sequence>
<evidence type="ECO:0000313" key="2">
    <source>
        <dbReference type="Proteomes" id="UP000824260"/>
    </source>
</evidence>
<reference evidence="1" key="1">
    <citation type="submission" date="2020-10" db="EMBL/GenBank/DDBJ databases">
        <authorList>
            <person name="Gilroy R."/>
        </authorList>
    </citation>
    <scope>NUCLEOTIDE SEQUENCE</scope>
    <source>
        <strain evidence="1">ChiSjej6B24-2974</strain>
    </source>
</reference>
<comment type="caution">
    <text evidence="1">The sequence shown here is derived from an EMBL/GenBank/DDBJ whole genome shotgun (WGS) entry which is preliminary data.</text>
</comment>
<reference evidence="1" key="2">
    <citation type="journal article" date="2021" name="PeerJ">
        <title>Extensive microbial diversity within the chicken gut microbiome revealed by metagenomics and culture.</title>
        <authorList>
            <person name="Gilroy R."/>
            <person name="Ravi A."/>
            <person name="Getino M."/>
            <person name="Pursley I."/>
            <person name="Horton D.L."/>
            <person name="Alikhan N.F."/>
            <person name="Baker D."/>
            <person name="Gharbi K."/>
            <person name="Hall N."/>
            <person name="Watson M."/>
            <person name="Adriaenssens E.M."/>
            <person name="Foster-Nyarko E."/>
            <person name="Jarju S."/>
            <person name="Secka A."/>
            <person name="Antonio M."/>
            <person name="Oren A."/>
            <person name="Chaudhuri R.R."/>
            <person name="La Ragione R."/>
            <person name="Hildebrand F."/>
            <person name="Pallen M.J."/>
        </authorList>
    </citation>
    <scope>NUCLEOTIDE SEQUENCE</scope>
    <source>
        <strain evidence="1">ChiSjej6B24-2974</strain>
    </source>
</reference>
<dbReference type="EMBL" id="DVFZ01000100">
    <property type="protein sequence ID" value="HIQ83435.1"/>
    <property type="molecule type" value="Genomic_DNA"/>
</dbReference>
<protein>
    <recommendedName>
        <fullName evidence="3">DUF2953 domain-containing protein</fullName>
    </recommendedName>
</protein>